<keyword evidence="5 8" id="KW-1133">Transmembrane helix</keyword>
<keyword evidence="4 8" id="KW-0812">Transmembrane</keyword>
<evidence type="ECO:0000256" key="6">
    <source>
        <dbReference type="ARBA" id="ARBA00023136"/>
    </source>
</evidence>
<dbReference type="PANTHER" id="PTHR47844:SF1">
    <property type="entry name" value="EXOSTOSIN-LIKE 2"/>
    <property type="match status" value="1"/>
</dbReference>
<reference evidence="9" key="1">
    <citation type="journal article" date="2020" name="Stud. Mycol.">
        <title>101 Dothideomycetes genomes: a test case for predicting lifestyles and emergence of pathogens.</title>
        <authorList>
            <person name="Haridas S."/>
            <person name="Albert R."/>
            <person name="Binder M."/>
            <person name="Bloem J."/>
            <person name="Labutti K."/>
            <person name="Salamov A."/>
            <person name="Andreopoulos B."/>
            <person name="Baker S."/>
            <person name="Barry K."/>
            <person name="Bills G."/>
            <person name="Bluhm B."/>
            <person name="Cannon C."/>
            <person name="Castanera R."/>
            <person name="Culley D."/>
            <person name="Daum C."/>
            <person name="Ezra D."/>
            <person name="Gonzalez J."/>
            <person name="Henrissat B."/>
            <person name="Kuo A."/>
            <person name="Liang C."/>
            <person name="Lipzen A."/>
            <person name="Lutzoni F."/>
            <person name="Magnuson J."/>
            <person name="Mondo S."/>
            <person name="Nolan M."/>
            <person name="Ohm R."/>
            <person name="Pangilinan J."/>
            <person name="Park H.-J."/>
            <person name="Ramirez L."/>
            <person name="Alfaro M."/>
            <person name="Sun H."/>
            <person name="Tritt A."/>
            <person name="Yoshinaga Y."/>
            <person name="Zwiers L.-H."/>
            <person name="Turgeon B."/>
            <person name="Goodwin S."/>
            <person name="Spatafora J."/>
            <person name="Crous P."/>
            <person name="Grigoriev I."/>
        </authorList>
    </citation>
    <scope>NUCLEOTIDE SEQUENCE</scope>
    <source>
        <strain evidence="9">CBS 675.92</strain>
    </source>
</reference>
<dbReference type="GO" id="GO:0016020">
    <property type="term" value="C:membrane"/>
    <property type="evidence" value="ECO:0007669"/>
    <property type="project" value="UniProtKB-SubCell"/>
</dbReference>
<evidence type="ECO:0000256" key="4">
    <source>
        <dbReference type="ARBA" id="ARBA00022692"/>
    </source>
</evidence>
<evidence type="ECO:0000256" key="7">
    <source>
        <dbReference type="ARBA" id="ARBA00023180"/>
    </source>
</evidence>
<evidence type="ECO:0000313" key="10">
    <source>
        <dbReference type="Proteomes" id="UP000800035"/>
    </source>
</evidence>
<dbReference type="GO" id="GO:0016757">
    <property type="term" value="F:glycosyltransferase activity"/>
    <property type="evidence" value="ECO:0007669"/>
    <property type="project" value="UniProtKB-KW"/>
</dbReference>
<dbReference type="InterPro" id="IPR029044">
    <property type="entry name" value="Nucleotide-diphossugar_trans"/>
</dbReference>
<dbReference type="Proteomes" id="UP000800035">
    <property type="component" value="Unassembled WGS sequence"/>
</dbReference>
<keyword evidence="6 8" id="KW-0472">Membrane</keyword>
<evidence type="ECO:0000256" key="5">
    <source>
        <dbReference type="ARBA" id="ARBA00022989"/>
    </source>
</evidence>
<dbReference type="PANTHER" id="PTHR47844">
    <property type="entry name" value="SYNTHASE CPS1, PUTATIVE (AFU_ORTHOLOGUE AFUA_7G02500)-RELATED"/>
    <property type="match status" value="1"/>
</dbReference>
<protein>
    <recommendedName>
        <fullName evidence="11">Glycosyltransferase family 2 protein</fullName>
    </recommendedName>
</protein>
<evidence type="ECO:0000256" key="3">
    <source>
        <dbReference type="ARBA" id="ARBA00022679"/>
    </source>
</evidence>
<dbReference type="SUPFAM" id="SSF53448">
    <property type="entry name" value="Nucleotide-diphospho-sugar transferases"/>
    <property type="match status" value="1"/>
</dbReference>
<feature type="transmembrane region" description="Helical" evidence="8">
    <location>
        <begin position="374"/>
        <end position="397"/>
    </location>
</feature>
<evidence type="ECO:0000313" key="9">
    <source>
        <dbReference type="EMBL" id="KAF1962860.1"/>
    </source>
</evidence>
<gene>
    <name evidence="9" type="ORF">CC80DRAFT_461247</name>
</gene>
<keyword evidence="2" id="KW-0328">Glycosyltransferase</keyword>
<name>A0A6A5UEW4_9PLEO</name>
<evidence type="ECO:0000256" key="8">
    <source>
        <dbReference type="SAM" id="Phobius"/>
    </source>
</evidence>
<sequence length="468" mass="54332">MLRAILTPFQHFASEVWHWTTQHSLALFTALFLFRYIRAISNLLAARFLYKPIPISATPMYTTRDVTVVISTTSLSQRGIHSVIRSILAHDIPSLILTTSGMRIASQIANFNATFTDPRITVLREVDVPNIRRQVLAAMPRVKTPFFVRQDDHTDWPQNVDFIPSLLAPLENEKVAAVGPVAEACRTVCPVSFKGFGDFIGRAYLQGRSREFRASTSIDGGISCLEGRFGLFRTSVFTDQEFIHAYTNEYYTEWWGYGKRRGPLNADDDIFHTKWIFKKGWSIKIQAGRESVLISELGRWPQYFEQTLRWSRTGWRTNAKELTGDLWRWRRFPYSFYAVVVYAWGKNSLLHDICLFVLLGAFSGGREEEVEWWIVWYLLLAAWIVGVRVVKIFPLLWREPRDVIYVPGYLVWIYVNALIRIYAFWTCGKTEWRTVEEAMMSPGRRVTFEDEEDETWMERDSLLAGRSP</sequence>
<comment type="subcellular location">
    <subcellularLocation>
        <location evidence="1">Membrane</location>
    </subcellularLocation>
</comment>
<feature type="transmembrane region" description="Helical" evidence="8">
    <location>
        <begin position="336"/>
        <end position="362"/>
    </location>
</feature>
<dbReference type="OrthoDB" id="2849215at2759"/>
<keyword evidence="7" id="KW-0325">Glycoprotein</keyword>
<dbReference type="InterPro" id="IPR052427">
    <property type="entry name" value="Glycosyltrans_GT2/GT47"/>
</dbReference>
<accession>A0A6A5UEW4</accession>
<proteinExistence type="predicted"/>
<dbReference type="AlphaFoldDB" id="A0A6A5UEW4"/>
<dbReference type="Pfam" id="PF13641">
    <property type="entry name" value="Glyco_tranf_2_3"/>
    <property type="match status" value="1"/>
</dbReference>
<keyword evidence="3" id="KW-0808">Transferase</keyword>
<feature type="transmembrane region" description="Helical" evidence="8">
    <location>
        <begin position="16"/>
        <end position="37"/>
    </location>
</feature>
<evidence type="ECO:0008006" key="11">
    <source>
        <dbReference type="Google" id="ProtNLM"/>
    </source>
</evidence>
<keyword evidence="10" id="KW-1185">Reference proteome</keyword>
<organism evidence="9 10">
    <name type="scientific">Byssothecium circinans</name>
    <dbReference type="NCBI Taxonomy" id="147558"/>
    <lineage>
        <taxon>Eukaryota</taxon>
        <taxon>Fungi</taxon>
        <taxon>Dikarya</taxon>
        <taxon>Ascomycota</taxon>
        <taxon>Pezizomycotina</taxon>
        <taxon>Dothideomycetes</taxon>
        <taxon>Pleosporomycetidae</taxon>
        <taxon>Pleosporales</taxon>
        <taxon>Massarineae</taxon>
        <taxon>Massarinaceae</taxon>
        <taxon>Byssothecium</taxon>
    </lineage>
</organism>
<dbReference type="EMBL" id="ML976978">
    <property type="protein sequence ID" value="KAF1962860.1"/>
    <property type="molecule type" value="Genomic_DNA"/>
</dbReference>
<evidence type="ECO:0000256" key="1">
    <source>
        <dbReference type="ARBA" id="ARBA00004370"/>
    </source>
</evidence>
<evidence type="ECO:0000256" key="2">
    <source>
        <dbReference type="ARBA" id="ARBA00022676"/>
    </source>
</evidence>
<feature type="transmembrane region" description="Helical" evidence="8">
    <location>
        <begin position="404"/>
        <end position="425"/>
    </location>
</feature>